<organism evidence="3 4">
    <name type="scientific">Corynebacterium auriscanis</name>
    <dbReference type="NCBI Taxonomy" id="99807"/>
    <lineage>
        <taxon>Bacteria</taxon>
        <taxon>Bacillati</taxon>
        <taxon>Actinomycetota</taxon>
        <taxon>Actinomycetes</taxon>
        <taxon>Mycobacteriales</taxon>
        <taxon>Corynebacteriaceae</taxon>
        <taxon>Corynebacterium</taxon>
    </lineage>
</organism>
<dbReference type="PROSITE" id="PS51257">
    <property type="entry name" value="PROKAR_LIPOPROTEIN"/>
    <property type="match status" value="1"/>
</dbReference>
<dbReference type="AlphaFoldDB" id="A0A0A2DJV1"/>
<feature type="region of interest" description="Disordered" evidence="1">
    <location>
        <begin position="24"/>
        <end position="98"/>
    </location>
</feature>
<evidence type="ECO:0000313" key="3">
    <source>
        <dbReference type="EMBL" id="KGM19445.1"/>
    </source>
</evidence>
<feature type="compositionally biased region" description="Polar residues" evidence="1">
    <location>
        <begin position="66"/>
        <end position="76"/>
    </location>
</feature>
<feature type="chain" id="PRO_5001986471" description="Secreted protein" evidence="2">
    <location>
        <begin position="22"/>
        <end position="158"/>
    </location>
</feature>
<dbReference type="EMBL" id="JRVJ01000001">
    <property type="protein sequence ID" value="KGM19445.1"/>
    <property type="molecule type" value="Genomic_DNA"/>
</dbReference>
<name>A0A0A2DJV1_9CORY</name>
<keyword evidence="2" id="KW-0732">Signal</keyword>
<dbReference type="Proteomes" id="UP000030145">
    <property type="component" value="Unassembled WGS sequence"/>
</dbReference>
<evidence type="ECO:0000256" key="2">
    <source>
        <dbReference type="SAM" id="SignalP"/>
    </source>
</evidence>
<evidence type="ECO:0000256" key="1">
    <source>
        <dbReference type="SAM" id="MobiDB-lite"/>
    </source>
</evidence>
<evidence type="ECO:0000313" key="4">
    <source>
        <dbReference type="Proteomes" id="UP000030145"/>
    </source>
</evidence>
<feature type="compositionally biased region" description="Low complexity" evidence="1">
    <location>
        <begin position="52"/>
        <end position="65"/>
    </location>
</feature>
<sequence>MSVFKKVTVGAVALCAGVAMAACSPPHENDSSNRGFGEVTQGPTQPSLAEVTKPTSEPSTASTSSVDPSAQETTEPAATEPARSSEANNPFTENAQAPAQALLPMVQLRRLPSRVSHAPAGMYFLCRCEWRCRLWRRAKKQQHRNRKQDRNAYLHLWP</sequence>
<accession>A0A0A2DJV1</accession>
<keyword evidence="4" id="KW-1185">Reference proteome</keyword>
<proteinExistence type="predicted"/>
<feature type="compositionally biased region" description="Polar residues" evidence="1">
    <location>
        <begin position="85"/>
        <end position="97"/>
    </location>
</feature>
<evidence type="ECO:0008006" key="5">
    <source>
        <dbReference type="Google" id="ProtNLM"/>
    </source>
</evidence>
<protein>
    <recommendedName>
        <fullName evidence="5">Secreted protein</fullName>
    </recommendedName>
</protein>
<comment type="caution">
    <text evidence="3">The sequence shown here is derived from an EMBL/GenBank/DDBJ whole genome shotgun (WGS) entry which is preliminary data.</text>
</comment>
<feature type="region of interest" description="Disordered" evidence="1">
    <location>
        <begin position="139"/>
        <end position="158"/>
    </location>
</feature>
<feature type="signal peptide" evidence="2">
    <location>
        <begin position="1"/>
        <end position="21"/>
    </location>
</feature>
<reference evidence="3 4" key="1">
    <citation type="submission" date="2014-10" db="EMBL/GenBank/DDBJ databases">
        <title>Whole Genome sequence of Corynebacterium auriscanis strain CIP 106629.</title>
        <authorList>
            <person name="Hassan S.S."/>
            <person name="Jamal S.B."/>
            <person name="Tiwari S."/>
            <person name="Oliveira L.D.C."/>
            <person name="Souza F."/>
            <person name="Mariano D.C."/>
            <person name="Almeida S."/>
            <person name="Dorella F."/>
            <person name="Pereira F."/>
            <person name="Carvalho A."/>
            <person name="Leal C.A."/>
            <person name="Soares S.D.C."/>
            <person name="Figueiredo H.C."/>
            <person name="Silva A."/>
            <person name="Azevedo V.A."/>
        </authorList>
    </citation>
    <scope>NUCLEOTIDE SEQUENCE [LARGE SCALE GENOMIC DNA]</scope>
    <source>
        <strain evidence="3 4">CIP 106629</strain>
    </source>
</reference>
<gene>
    <name evidence="3" type="ORF">MA47_01015</name>
</gene>